<dbReference type="GeneID" id="102838886"/>
<dbReference type="OrthoDB" id="3231at2759"/>
<gene>
    <name evidence="3" type="primary">LOC102838886</name>
</gene>
<dbReference type="AlphaFoldDB" id="A0A9B0TX41"/>
<feature type="domain" description="Lipoyl synthase N-terminal" evidence="1">
    <location>
        <begin position="16"/>
        <end position="72"/>
    </location>
</feature>
<dbReference type="Pfam" id="PF16881">
    <property type="entry name" value="LIAS_N"/>
    <property type="match status" value="1"/>
</dbReference>
<reference evidence="3" key="1">
    <citation type="submission" date="2025-08" db="UniProtKB">
        <authorList>
            <consortium name="RefSeq"/>
        </authorList>
    </citation>
    <scope>IDENTIFICATION</scope>
    <source>
        <tissue evidence="3">Spleen</tissue>
    </source>
</reference>
<dbReference type="InterPro" id="IPR031691">
    <property type="entry name" value="LIAS_N"/>
</dbReference>
<dbReference type="RefSeq" id="XP_006871962.1">
    <property type="nucleotide sequence ID" value="XM_006871900.1"/>
</dbReference>
<organism evidence="2 3">
    <name type="scientific">Chrysochloris asiatica</name>
    <name type="common">Cape golden mole</name>
    <dbReference type="NCBI Taxonomy" id="185453"/>
    <lineage>
        <taxon>Eukaryota</taxon>
        <taxon>Metazoa</taxon>
        <taxon>Chordata</taxon>
        <taxon>Craniata</taxon>
        <taxon>Vertebrata</taxon>
        <taxon>Euteleostomi</taxon>
        <taxon>Mammalia</taxon>
        <taxon>Eutheria</taxon>
        <taxon>Afrotheria</taxon>
        <taxon>Chrysochloridae</taxon>
        <taxon>Chrysochlorinae</taxon>
        <taxon>Chrysochloris</taxon>
    </lineage>
</organism>
<protein>
    <submittedName>
        <fullName evidence="3">Lipoyl synthase, mitochondrial-like</fullName>
    </submittedName>
</protein>
<evidence type="ECO:0000313" key="2">
    <source>
        <dbReference type="Proteomes" id="UP000504623"/>
    </source>
</evidence>
<accession>A0A9B0TX41</accession>
<sequence length="97" mass="10926">MSLRCGGATHTLGHWVLGRYLFSPARTLSSLPDQKKEFLQNGPDLQDFVSGDLADKRTWDKYKGNLKCQKAKSYVRMYDGPILESVGEVESLPRPQP</sequence>
<evidence type="ECO:0000259" key="1">
    <source>
        <dbReference type="Pfam" id="PF16881"/>
    </source>
</evidence>
<proteinExistence type="predicted"/>
<keyword evidence="2" id="KW-1185">Reference proteome</keyword>
<dbReference type="Proteomes" id="UP000504623">
    <property type="component" value="Unplaced"/>
</dbReference>
<name>A0A9B0TX41_CHRAS</name>
<evidence type="ECO:0000313" key="3">
    <source>
        <dbReference type="RefSeq" id="XP_006871962.1"/>
    </source>
</evidence>